<proteinExistence type="predicted"/>
<name>A0A081CGJ3_PSEA2</name>
<dbReference type="EMBL" id="DF830077">
    <property type="protein sequence ID" value="GAK65789.1"/>
    <property type="molecule type" value="Genomic_DNA"/>
</dbReference>
<dbReference type="RefSeq" id="XP_014655951.1">
    <property type="nucleotide sequence ID" value="XM_014800465.1"/>
</dbReference>
<evidence type="ECO:0000313" key="2">
    <source>
        <dbReference type="Proteomes" id="UP000053758"/>
    </source>
</evidence>
<protein>
    <submittedName>
        <fullName evidence="1">Uncharacterized protein</fullName>
    </submittedName>
</protein>
<accession>A0A081CGJ3</accession>
<evidence type="ECO:0000313" key="1">
    <source>
        <dbReference type="EMBL" id="GAK65789.1"/>
    </source>
</evidence>
<organism evidence="1 2">
    <name type="scientific">Pseudozyma antarctica</name>
    <name type="common">Yeast</name>
    <name type="synonym">Candida antarctica</name>
    <dbReference type="NCBI Taxonomy" id="84753"/>
    <lineage>
        <taxon>Eukaryota</taxon>
        <taxon>Fungi</taxon>
        <taxon>Dikarya</taxon>
        <taxon>Basidiomycota</taxon>
        <taxon>Ustilaginomycotina</taxon>
        <taxon>Ustilaginomycetes</taxon>
        <taxon>Ustilaginales</taxon>
        <taxon>Ustilaginaceae</taxon>
        <taxon>Moesziomyces</taxon>
    </lineage>
</organism>
<sequence>MTPLSLFGGQPGALAAKVDEGKGAGKRHSNFVTSRAPPDGQTELGLGSRRCAHRPPPANPHPGKPRSVPHLSLVPFADPGSAPASRRRPPRLSRCPQPKFGGATLLLLPDPLLPLPVGIGLATGSAGQPTYHCRPVADQRGWRPDRVLNPCSPLREKPLPLCVWLRDQSTPTAALRAFRLSSIGRPSDKAEGSALVPSFDRLAVQSP</sequence>
<dbReference type="GeneID" id="26304794"/>
<keyword evidence="2" id="KW-1185">Reference proteome</keyword>
<dbReference type="HOGENOM" id="CLU_1326214_0_0_1"/>
<gene>
    <name evidence="1" type="ORF">PAN0_010c4010</name>
</gene>
<dbReference type="AlphaFoldDB" id="A0A081CGJ3"/>
<dbReference type="Proteomes" id="UP000053758">
    <property type="component" value="Unassembled WGS sequence"/>
</dbReference>
<reference evidence="2" key="1">
    <citation type="journal article" date="2014" name="Genome Announc.">
        <title>Draft Genome Sequence of the Yeast Pseudozyma antarctica Type Strain JCM10317, a Producer of the Glycolipid Biosurfactants, Mannosylerythritol Lipids.</title>
        <authorList>
            <person name="Saika A."/>
            <person name="Koike H."/>
            <person name="Hori T."/>
            <person name="Fukuoka T."/>
            <person name="Sato S."/>
            <person name="Habe H."/>
            <person name="Kitamoto D."/>
            <person name="Morita T."/>
        </authorList>
    </citation>
    <scope>NUCLEOTIDE SEQUENCE [LARGE SCALE GENOMIC DNA]</scope>
    <source>
        <strain evidence="2">JCM 10317</strain>
    </source>
</reference>